<evidence type="ECO:0000256" key="1">
    <source>
        <dbReference type="ARBA" id="ARBA00023125"/>
    </source>
</evidence>
<dbReference type="AlphaFoldDB" id="A0A918BM20"/>
<name>A0A918BM20_9ACTN</name>
<dbReference type="GO" id="GO:0000976">
    <property type="term" value="F:transcription cis-regulatory region binding"/>
    <property type="evidence" value="ECO:0007669"/>
    <property type="project" value="TreeGrafter"/>
</dbReference>
<protein>
    <submittedName>
        <fullName evidence="4">TetR family transcriptional regulator</fullName>
    </submittedName>
</protein>
<evidence type="ECO:0000256" key="2">
    <source>
        <dbReference type="PROSITE-ProRule" id="PRU00335"/>
    </source>
</evidence>
<dbReference type="Gene3D" id="1.10.357.10">
    <property type="entry name" value="Tetracycline Repressor, domain 2"/>
    <property type="match status" value="1"/>
</dbReference>
<dbReference type="InterPro" id="IPR050109">
    <property type="entry name" value="HTH-type_TetR-like_transc_reg"/>
</dbReference>
<dbReference type="PANTHER" id="PTHR30055">
    <property type="entry name" value="HTH-TYPE TRANSCRIPTIONAL REGULATOR RUTR"/>
    <property type="match status" value="1"/>
</dbReference>
<evidence type="ECO:0000259" key="3">
    <source>
        <dbReference type="PROSITE" id="PS50977"/>
    </source>
</evidence>
<dbReference type="GO" id="GO:0003700">
    <property type="term" value="F:DNA-binding transcription factor activity"/>
    <property type="evidence" value="ECO:0007669"/>
    <property type="project" value="TreeGrafter"/>
</dbReference>
<organism evidence="4 5">
    <name type="scientific">Streptomyces ruber</name>
    <dbReference type="NCBI Taxonomy" id="83378"/>
    <lineage>
        <taxon>Bacteria</taxon>
        <taxon>Bacillati</taxon>
        <taxon>Actinomycetota</taxon>
        <taxon>Actinomycetes</taxon>
        <taxon>Kitasatosporales</taxon>
        <taxon>Streptomycetaceae</taxon>
        <taxon>Streptomyces</taxon>
    </lineage>
</organism>
<evidence type="ECO:0000313" key="5">
    <source>
        <dbReference type="Proteomes" id="UP000620156"/>
    </source>
</evidence>
<proteinExistence type="predicted"/>
<comment type="caution">
    <text evidence="4">The sequence shown here is derived from an EMBL/GenBank/DDBJ whole genome shotgun (WGS) entry which is preliminary data.</text>
</comment>
<accession>A0A918BM20</accession>
<keyword evidence="1 2" id="KW-0238">DNA-binding</keyword>
<keyword evidence="5" id="KW-1185">Reference proteome</keyword>
<dbReference type="PROSITE" id="PS50977">
    <property type="entry name" value="HTH_TETR_2"/>
    <property type="match status" value="1"/>
</dbReference>
<dbReference type="RefSeq" id="WP_189219645.1">
    <property type="nucleotide sequence ID" value="NZ_BMQK01000016.1"/>
</dbReference>
<dbReference type="SUPFAM" id="SSF46689">
    <property type="entry name" value="Homeodomain-like"/>
    <property type="match status" value="1"/>
</dbReference>
<reference evidence="4" key="2">
    <citation type="submission" date="2020-09" db="EMBL/GenBank/DDBJ databases">
        <authorList>
            <person name="Sun Q."/>
            <person name="Ohkuma M."/>
        </authorList>
    </citation>
    <scope>NUCLEOTIDE SEQUENCE</scope>
    <source>
        <strain evidence="4">JCM 3131</strain>
    </source>
</reference>
<dbReference type="InterPro" id="IPR009057">
    <property type="entry name" value="Homeodomain-like_sf"/>
</dbReference>
<dbReference type="Pfam" id="PF00440">
    <property type="entry name" value="TetR_N"/>
    <property type="match status" value="1"/>
</dbReference>
<dbReference type="Proteomes" id="UP000620156">
    <property type="component" value="Unassembled WGS sequence"/>
</dbReference>
<reference evidence="4" key="1">
    <citation type="journal article" date="2014" name="Int. J. Syst. Evol. Microbiol.">
        <title>Complete genome sequence of Corynebacterium casei LMG S-19264T (=DSM 44701T), isolated from a smear-ripened cheese.</title>
        <authorList>
            <consortium name="US DOE Joint Genome Institute (JGI-PGF)"/>
            <person name="Walter F."/>
            <person name="Albersmeier A."/>
            <person name="Kalinowski J."/>
            <person name="Ruckert C."/>
        </authorList>
    </citation>
    <scope>NUCLEOTIDE SEQUENCE</scope>
    <source>
        <strain evidence="4">JCM 3131</strain>
    </source>
</reference>
<dbReference type="PANTHER" id="PTHR30055:SF209">
    <property type="entry name" value="POSSIBLE TRANSCRIPTIONAL REGULATORY PROTEIN (PROBABLY TETR-FAMILY)"/>
    <property type="match status" value="1"/>
</dbReference>
<dbReference type="InterPro" id="IPR001647">
    <property type="entry name" value="HTH_TetR"/>
</dbReference>
<gene>
    <name evidence="4" type="ORF">GCM10010145_55820</name>
</gene>
<evidence type="ECO:0000313" key="4">
    <source>
        <dbReference type="EMBL" id="GGQ78930.1"/>
    </source>
</evidence>
<feature type="domain" description="HTH tetR-type" evidence="3">
    <location>
        <begin position="45"/>
        <end position="105"/>
    </location>
</feature>
<feature type="DNA-binding region" description="H-T-H motif" evidence="2">
    <location>
        <begin position="68"/>
        <end position="87"/>
    </location>
</feature>
<sequence>MTEPLPPFPVPEGHDDLLDDLKKLNALPEVVPAPGEPPRLRADAARNRTRLLEVAARLADEGGAARLTMEAVANAAQVGKGTVFRRFGDRTGLLIALLDHHERELQAAFLTGPPPLGPDAPPVERLRAFGAAVIRHDHAHRDLYLAAHADASRRHTSPAGLLRLSHLCMLLRRAEAPGDVELLAQTLLGYLDVSLVDHLVARRGMTLERLEDGWTHLVGRLAGKG</sequence>
<dbReference type="EMBL" id="BMQK01000016">
    <property type="protein sequence ID" value="GGQ78930.1"/>
    <property type="molecule type" value="Genomic_DNA"/>
</dbReference>